<dbReference type="PANTHER" id="PTHR43434">
    <property type="entry name" value="PHOSPHOGLYCOLATE PHOSPHATASE"/>
    <property type="match status" value="1"/>
</dbReference>
<dbReference type="InterPro" id="IPR036412">
    <property type="entry name" value="HAD-like_sf"/>
</dbReference>
<sequence length="227" mass="23557">MTPADLVGRGPLLLDFDGPVCSIFAGYPAPEVAQHLVSLLQAEGVAPPASIVGQADPLEVLRWTDASCPPALVVTVEDELCAAEIRAVATASPTPYGHEVIREASRAGIPTAIVSNNSAGAVAAYLSKHGLLQYISPIVGRAYAHPALMKPNPMPILSAVQALRAELKDCVLVGDSPADVEGARAAGIRVIAYANRPWKIDAFRAADVVVTSMDSVLAAVAPHTRGT</sequence>
<proteinExistence type="predicted"/>
<dbReference type="Gene3D" id="3.40.50.1000">
    <property type="entry name" value="HAD superfamily/HAD-like"/>
    <property type="match status" value="1"/>
</dbReference>
<name>A0ABY5W4A3_9ACTN</name>
<reference evidence="1" key="2">
    <citation type="submission" date="2022-09" db="EMBL/GenBank/DDBJ databases">
        <title>Biosynthetic gene clusters of Dactylosporangioum fulvum.</title>
        <authorList>
            <person name="Caradec T."/>
        </authorList>
    </citation>
    <scope>NUCLEOTIDE SEQUENCE</scope>
    <source>
        <strain evidence="1">NRRL B-16292</strain>
    </source>
</reference>
<evidence type="ECO:0000313" key="1">
    <source>
        <dbReference type="EMBL" id="UWP83911.1"/>
    </source>
</evidence>
<organism evidence="1 2">
    <name type="scientific">Dactylosporangium fulvum</name>
    <dbReference type="NCBI Taxonomy" id="53359"/>
    <lineage>
        <taxon>Bacteria</taxon>
        <taxon>Bacillati</taxon>
        <taxon>Actinomycetota</taxon>
        <taxon>Actinomycetes</taxon>
        <taxon>Micromonosporales</taxon>
        <taxon>Micromonosporaceae</taxon>
        <taxon>Dactylosporangium</taxon>
    </lineage>
</organism>
<protein>
    <submittedName>
        <fullName evidence="1">HAD family phosphatase</fullName>
    </submittedName>
</protein>
<dbReference type="Proteomes" id="UP001059617">
    <property type="component" value="Chromosome"/>
</dbReference>
<dbReference type="InterPro" id="IPR006439">
    <property type="entry name" value="HAD-SF_hydro_IA"/>
</dbReference>
<dbReference type="Pfam" id="PF13419">
    <property type="entry name" value="HAD_2"/>
    <property type="match status" value="1"/>
</dbReference>
<keyword evidence="2" id="KW-1185">Reference proteome</keyword>
<dbReference type="CDD" id="cd01427">
    <property type="entry name" value="HAD_like"/>
    <property type="match status" value="1"/>
</dbReference>
<dbReference type="InterPro" id="IPR023214">
    <property type="entry name" value="HAD_sf"/>
</dbReference>
<dbReference type="RefSeq" id="WP_259861723.1">
    <property type="nucleotide sequence ID" value="NZ_BAAAST010000022.1"/>
</dbReference>
<dbReference type="SUPFAM" id="SSF56784">
    <property type="entry name" value="HAD-like"/>
    <property type="match status" value="1"/>
</dbReference>
<dbReference type="PANTHER" id="PTHR43434:SF1">
    <property type="entry name" value="PHOSPHOGLYCOLATE PHOSPHATASE"/>
    <property type="match status" value="1"/>
</dbReference>
<dbReference type="NCBIfam" id="TIGR01509">
    <property type="entry name" value="HAD-SF-IA-v3"/>
    <property type="match status" value="1"/>
</dbReference>
<dbReference type="InterPro" id="IPR050155">
    <property type="entry name" value="HAD-like_hydrolase_sf"/>
</dbReference>
<accession>A0ABY5W4A3</accession>
<reference evidence="1" key="1">
    <citation type="submission" date="2021-04" db="EMBL/GenBank/DDBJ databases">
        <authorList>
            <person name="Hartkoorn R.C."/>
            <person name="Beaudoing E."/>
            <person name="Hot D."/>
        </authorList>
    </citation>
    <scope>NUCLEOTIDE SEQUENCE</scope>
    <source>
        <strain evidence="1">NRRL B-16292</strain>
    </source>
</reference>
<dbReference type="EMBL" id="CP073720">
    <property type="protein sequence ID" value="UWP83911.1"/>
    <property type="molecule type" value="Genomic_DNA"/>
</dbReference>
<gene>
    <name evidence="1" type="ORF">Dfulv_06555</name>
</gene>
<evidence type="ECO:0000313" key="2">
    <source>
        <dbReference type="Proteomes" id="UP001059617"/>
    </source>
</evidence>
<dbReference type="InterPro" id="IPR041492">
    <property type="entry name" value="HAD_2"/>
</dbReference>
<dbReference type="NCBIfam" id="TIGR01549">
    <property type="entry name" value="HAD-SF-IA-v1"/>
    <property type="match status" value="1"/>
</dbReference>